<organism evidence="1 2">
    <name type="scientific">Lymnaea stagnalis</name>
    <name type="common">Great pond snail</name>
    <name type="synonym">Helix stagnalis</name>
    <dbReference type="NCBI Taxonomy" id="6523"/>
    <lineage>
        <taxon>Eukaryota</taxon>
        <taxon>Metazoa</taxon>
        <taxon>Spiralia</taxon>
        <taxon>Lophotrochozoa</taxon>
        <taxon>Mollusca</taxon>
        <taxon>Gastropoda</taxon>
        <taxon>Heterobranchia</taxon>
        <taxon>Euthyneura</taxon>
        <taxon>Panpulmonata</taxon>
        <taxon>Hygrophila</taxon>
        <taxon>Lymnaeoidea</taxon>
        <taxon>Lymnaeidae</taxon>
        <taxon>Lymnaea</taxon>
    </lineage>
</organism>
<accession>A0AAV2HTZ2</accession>
<evidence type="ECO:0000313" key="1">
    <source>
        <dbReference type="EMBL" id="CAL1535751.1"/>
    </source>
</evidence>
<keyword evidence="2" id="KW-1185">Reference proteome</keyword>
<name>A0AAV2HTZ2_LYMST</name>
<sequence length="219" mass="24786">MEREAPLELALLIEEWMLQNEIPGTYDYDYLKLSMSNLTWTDIIQKSDPSRPCMAKKKTVVLARMKSPLLVGEPECKVELHSGLIKYGNTGFDKKVQLPFKRLPDYILNYLSVKSLDLDLGSAVTETEPSPYLVNPEPSQEGAAAAGPVWRGRYTGTFTLMANLSGDVKIIEDDRSVQEVDFKEIVNYLEFSDLTDEILLMPEGCEWEVTGQCEFNLYS</sequence>
<evidence type="ECO:0000313" key="2">
    <source>
        <dbReference type="Proteomes" id="UP001497497"/>
    </source>
</evidence>
<reference evidence="1 2" key="1">
    <citation type="submission" date="2024-04" db="EMBL/GenBank/DDBJ databases">
        <authorList>
            <consortium name="Genoscope - CEA"/>
            <person name="William W."/>
        </authorList>
    </citation>
    <scope>NUCLEOTIDE SEQUENCE [LARGE SCALE GENOMIC DNA]</scope>
</reference>
<dbReference type="AlphaFoldDB" id="A0AAV2HTZ2"/>
<dbReference type="EMBL" id="CAXITT010000210">
    <property type="protein sequence ID" value="CAL1535751.1"/>
    <property type="molecule type" value="Genomic_DNA"/>
</dbReference>
<comment type="caution">
    <text evidence="1">The sequence shown here is derived from an EMBL/GenBank/DDBJ whole genome shotgun (WGS) entry which is preliminary data.</text>
</comment>
<proteinExistence type="predicted"/>
<gene>
    <name evidence="1" type="ORF">GSLYS_00009711001</name>
</gene>
<dbReference type="Proteomes" id="UP001497497">
    <property type="component" value="Unassembled WGS sequence"/>
</dbReference>
<protein>
    <submittedName>
        <fullName evidence="1">Uncharacterized protein</fullName>
    </submittedName>
</protein>